<feature type="region of interest" description="Disordered" evidence="1">
    <location>
        <begin position="40"/>
        <end position="67"/>
    </location>
</feature>
<reference evidence="2" key="1">
    <citation type="journal article" date="2023" name="G3 (Bethesda)">
        <title>A reference genome for the long-term kleptoplast-retaining sea slug Elysia crispata morphotype clarki.</title>
        <authorList>
            <person name="Eastman K.E."/>
            <person name="Pendleton A.L."/>
            <person name="Shaikh M.A."/>
            <person name="Suttiyut T."/>
            <person name="Ogas R."/>
            <person name="Tomko P."/>
            <person name="Gavelis G."/>
            <person name="Widhalm J.R."/>
            <person name="Wisecaver J.H."/>
        </authorList>
    </citation>
    <scope>NUCLEOTIDE SEQUENCE</scope>
    <source>
        <strain evidence="2">ECLA1</strain>
    </source>
</reference>
<feature type="compositionally biased region" description="Acidic residues" evidence="1">
    <location>
        <begin position="40"/>
        <end position="61"/>
    </location>
</feature>
<organism evidence="2 3">
    <name type="scientific">Elysia crispata</name>
    <name type="common">lettuce slug</name>
    <dbReference type="NCBI Taxonomy" id="231223"/>
    <lineage>
        <taxon>Eukaryota</taxon>
        <taxon>Metazoa</taxon>
        <taxon>Spiralia</taxon>
        <taxon>Lophotrochozoa</taxon>
        <taxon>Mollusca</taxon>
        <taxon>Gastropoda</taxon>
        <taxon>Heterobranchia</taxon>
        <taxon>Euthyneura</taxon>
        <taxon>Panpulmonata</taxon>
        <taxon>Sacoglossa</taxon>
        <taxon>Placobranchoidea</taxon>
        <taxon>Plakobranchidae</taxon>
        <taxon>Elysia</taxon>
    </lineage>
</organism>
<proteinExistence type="predicted"/>
<protein>
    <submittedName>
        <fullName evidence="2">Uncharacterized protein</fullName>
    </submittedName>
</protein>
<dbReference type="Proteomes" id="UP001283361">
    <property type="component" value="Unassembled WGS sequence"/>
</dbReference>
<evidence type="ECO:0000313" key="3">
    <source>
        <dbReference type="Proteomes" id="UP001283361"/>
    </source>
</evidence>
<sequence>MTMEMMFKILNGCSIIVDNETDNGDHVNKQKGYKDVLFFDDDAEADDDSDDDDEDDDDYGNDDAISV</sequence>
<name>A0AAE0Y258_9GAST</name>
<accession>A0AAE0Y258</accession>
<keyword evidence="3" id="KW-1185">Reference proteome</keyword>
<comment type="caution">
    <text evidence="2">The sequence shown here is derived from an EMBL/GenBank/DDBJ whole genome shotgun (WGS) entry which is preliminary data.</text>
</comment>
<gene>
    <name evidence="2" type="ORF">RRG08_022081</name>
</gene>
<dbReference type="AlphaFoldDB" id="A0AAE0Y258"/>
<evidence type="ECO:0000313" key="2">
    <source>
        <dbReference type="EMBL" id="KAK3729768.1"/>
    </source>
</evidence>
<evidence type="ECO:0000256" key="1">
    <source>
        <dbReference type="SAM" id="MobiDB-lite"/>
    </source>
</evidence>
<dbReference type="EMBL" id="JAWDGP010007114">
    <property type="protein sequence ID" value="KAK3729768.1"/>
    <property type="molecule type" value="Genomic_DNA"/>
</dbReference>